<gene>
    <name evidence="1" type="ORF">HRG_11298</name>
</gene>
<dbReference type="Proteomes" id="UP000824596">
    <property type="component" value="Unassembled WGS sequence"/>
</dbReference>
<dbReference type="RefSeq" id="XP_044715030.1">
    <property type="nucleotide sequence ID" value="XM_044869768.1"/>
</dbReference>
<dbReference type="EMBL" id="JAIZPD010000020">
    <property type="protein sequence ID" value="KAH0957516.1"/>
    <property type="molecule type" value="Genomic_DNA"/>
</dbReference>
<evidence type="ECO:0000313" key="1">
    <source>
        <dbReference type="EMBL" id="KAH0957516.1"/>
    </source>
</evidence>
<keyword evidence="1" id="KW-0347">Helicase</keyword>
<organism evidence="1 2">
    <name type="scientific">Hirsutella rhossiliensis</name>
    <dbReference type="NCBI Taxonomy" id="111463"/>
    <lineage>
        <taxon>Eukaryota</taxon>
        <taxon>Fungi</taxon>
        <taxon>Dikarya</taxon>
        <taxon>Ascomycota</taxon>
        <taxon>Pezizomycotina</taxon>
        <taxon>Sordariomycetes</taxon>
        <taxon>Hypocreomycetidae</taxon>
        <taxon>Hypocreales</taxon>
        <taxon>Ophiocordycipitaceae</taxon>
        <taxon>Hirsutella</taxon>
    </lineage>
</organism>
<dbReference type="GO" id="GO:0004386">
    <property type="term" value="F:helicase activity"/>
    <property type="evidence" value="ECO:0007669"/>
    <property type="project" value="UniProtKB-KW"/>
</dbReference>
<dbReference type="Pfam" id="PF13245">
    <property type="entry name" value="AAA_19"/>
    <property type="match status" value="1"/>
</dbReference>
<dbReference type="AlphaFoldDB" id="A0A9P8SDZ4"/>
<keyword evidence="1" id="KW-0378">Hydrolase</keyword>
<dbReference type="InterPro" id="IPR027417">
    <property type="entry name" value="P-loop_NTPase"/>
</dbReference>
<proteinExistence type="predicted"/>
<comment type="caution">
    <text evidence="1">The sequence shown here is derived from an EMBL/GenBank/DDBJ whole genome shotgun (WGS) entry which is preliminary data.</text>
</comment>
<reference evidence="1" key="1">
    <citation type="submission" date="2021-09" db="EMBL/GenBank/DDBJ databases">
        <title>A high-quality genome of the endoparasitic fungus Hirsutella rhossiliensis with a comparison of Hirsutella genomes reveals transposable elements contributing to genome size variation.</title>
        <authorList>
            <person name="Lin R."/>
            <person name="Jiao Y."/>
            <person name="Sun X."/>
            <person name="Ling J."/>
            <person name="Xie B."/>
            <person name="Cheng X."/>
        </authorList>
    </citation>
    <scope>NUCLEOTIDE SEQUENCE</scope>
    <source>
        <strain evidence="1">HR02</strain>
    </source>
</reference>
<keyword evidence="2" id="KW-1185">Reference proteome</keyword>
<keyword evidence="1" id="KW-0067">ATP-binding</keyword>
<keyword evidence="1" id="KW-0547">Nucleotide-binding</keyword>
<dbReference type="Gene3D" id="3.40.50.300">
    <property type="entry name" value="P-loop containing nucleotide triphosphate hydrolases"/>
    <property type="match status" value="1"/>
</dbReference>
<name>A0A9P8SDZ4_9HYPO</name>
<evidence type="ECO:0000313" key="2">
    <source>
        <dbReference type="Proteomes" id="UP000824596"/>
    </source>
</evidence>
<sequence>MQVRFGLSTSYSAAGREWATRLTLNKTQSIAFSIICRQLDLMRQTDGGDVGQLCQFVGGEGGTGKSQIIEALVELFSRRSLSNRLLITATSGTAAARINSSTIHSTCRFSKDQGAAVNTARDLDEDCQASGSVRP</sequence>
<dbReference type="GeneID" id="68360426"/>
<protein>
    <submittedName>
        <fullName evidence="1">PIF1-like helicase domain-containing protein</fullName>
    </submittedName>
</protein>
<accession>A0A9P8SDZ4</accession>
<dbReference type="OrthoDB" id="5103495at2759"/>